<keyword evidence="2" id="KW-1185">Reference proteome</keyword>
<dbReference type="InterPro" id="IPR051923">
    <property type="entry name" value="Glycosyl_Hydrolase_39"/>
</dbReference>
<dbReference type="GeneID" id="54988540"/>
<evidence type="ECO:0000313" key="2">
    <source>
        <dbReference type="Proteomes" id="UP000241463"/>
    </source>
</evidence>
<dbReference type="InterPro" id="IPR017853">
    <property type="entry name" value="GH"/>
</dbReference>
<dbReference type="RefSeq" id="YP_009798095.1">
    <property type="nucleotide sequence ID" value="NC_047924.1"/>
</dbReference>
<dbReference type="KEGG" id="vg:54988540"/>
<dbReference type="GO" id="GO:0004553">
    <property type="term" value="F:hydrolase activity, hydrolyzing O-glycosyl compounds"/>
    <property type="evidence" value="ECO:0007669"/>
    <property type="project" value="TreeGrafter"/>
</dbReference>
<dbReference type="Gene3D" id="3.20.20.80">
    <property type="entry name" value="Glycosidases"/>
    <property type="match status" value="1"/>
</dbReference>
<dbReference type="EMBL" id="MG765277">
    <property type="protein sequence ID" value="AUV59991.1"/>
    <property type="molecule type" value="Genomic_DNA"/>
</dbReference>
<dbReference type="PANTHER" id="PTHR12631:SF10">
    <property type="entry name" value="BETA-XYLOSIDASE-LIKE PROTEIN-RELATED"/>
    <property type="match status" value="1"/>
</dbReference>
<reference evidence="1 2" key="1">
    <citation type="submission" date="2018-01" db="EMBL/GenBank/DDBJ databases">
        <title>Lactobacillus phages that infect wine-derived L. plantarum strains.</title>
        <authorList>
            <person name="Kyrkou I."/>
            <person name="Hestbjerg Hansen L."/>
        </authorList>
    </citation>
    <scope>NUCLEOTIDE SEQUENCE [LARGE SCALE GENOMIC DNA]</scope>
</reference>
<organism evidence="1 2">
    <name type="scientific">Lactobacillus phage Bacchae</name>
    <dbReference type="NCBI Taxonomy" id="2079429"/>
    <lineage>
        <taxon>Viruses</taxon>
        <taxon>Duplodnaviria</taxon>
        <taxon>Heunggongvirae</taxon>
        <taxon>Uroviricota</taxon>
        <taxon>Caudoviricetes</taxon>
        <taxon>Herelleviridae</taxon>
        <taxon>Harbinvirus</taxon>
        <taxon>Harbinvirus bacchae</taxon>
    </lineage>
</organism>
<accession>A0A2K9VCN9</accession>
<proteinExistence type="predicted"/>
<keyword evidence="1" id="KW-0378">Hydrolase</keyword>
<dbReference type="PANTHER" id="PTHR12631">
    <property type="entry name" value="ALPHA-L-IDURONIDASE"/>
    <property type="match status" value="1"/>
</dbReference>
<name>A0A2K9VCN9_9CAUD</name>
<protein>
    <submittedName>
        <fullName evidence="1">Glycosyl hydrolase</fullName>
    </submittedName>
</protein>
<evidence type="ECO:0000313" key="1">
    <source>
        <dbReference type="EMBL" id="AUV59991.1"/>
    </source>
</evidence>
<dbReference type="Proteomes" id="UP000241463">
    <property type="component" value="Segment"/>
</dbReference>
<dbReference type="SUPFAM" id="SSF51445">
    <property type="entry name" value="(Trans)glycosidases"/>
    <property type="match status" value="1"/>
</dbReference>
<sequence length="577" mass="64621">MADYSDLKNRFKTDDVPTGDDYEQLISLAGDAKDKADSSVTDNGDGSIMINNKKVTPASADNVVIDNKDNTITVNNKVYAPVIDNQDGTITVNTQRYTPADYNKVVIDNKDGSITYNNNKVFLVKDNKDGSILINGKSYVPSDKQDTDLLSGKIENLSSSYNKNTLSDGSIYVGYGGSSLSNVIKNRRPISEKIGVHAWSYKFSQDNISNDGIGFKLISEHGFKYVRMGISWSASEPTEGSYNIDDAQSMVSMAIENQLIPIITISSDVPTEYQEDTYDNNLPRFIKFYQYAIDKLKNLGIYWEGINEPNGSISWFKSQSDTDDFQAKLSDVTHKMALITKSLDPSSHFISGAVATNIWKTGTNQWQTFYQKAMTNKIDLYSEYISHHPYILANSPSFYYGSDSQIIYLNNMIKNYSSTSKQAITEVGWTTTDADNPTTESDKAVRLLQTIFIADQLNVDIICVFSWHELSSDDQWGQQNPAEVGYGIISSDLRTDLEASSSIKEIISRLDGYTYDFSETSTNNDFVLHYTNFMNNKHKIVYWSFDGDYHTNGSTNTTVSLPSDTIMAPKPQIYDID</sequence>